<feature type="domain" description="ABC transmembrane type-1" evidence="8">
    <location>
        <begin position="78"/>
        <end position="293"/>
    </location>
</feature>
<feature type="transmembrane region" description="Helical" evidence="7">
    <location>
        <begin position="225"/>
        <end position="246"/>
    </location>
</feature>
<dbReference type="GO" id="GO:0005886">
    <property type="term" value="C:plasma membrane"/>
    <property type="evidence" value="ECO:0007669"/>
    <property type="project" value="UniProtKB-SubCell"/>
</dbReference>
<dbReference type="CDD" id="cd06261">
    <property type="entry name" value="TM_PBP2"/>
    <property type="match status" value="1"/>
</dbReference>
<gene>
    <name evidence="9" type="ORF">H0486_14355</name>
</gene>
<dbReference type="PROSITE" id="PS50928">
    <property type="entry name" value="ABC_TM1"/>
    <property type="match status" value="1"/>
</dbReference>
<reference evidence="9 10" key="1">
    <citation type="submission" date="2020-07" db="EMBL/GenBank/DDBJ databases">
        <title>Characterization and genome sequencing of isolate MD1, a novel member within the family Lachnospiraceae.</title>
        <authorList>
            <person name="Rettenmaier R."/>
            <person name="Di Bello L."/>
            <person name="Zinser C."/>
            <person name="Scheitz K."/>
            <person name="Liebl W."/>
            <person name="Zverlov V."/>
        </authorList>
    </citation>
    <scope>NUCLEOTIDE SEQUENCE [LARGE SCALE GENOMIC DNA]</scope>
    <source>
        <strain evidence="9 10">MD1</strain>
    </source>
</reference>
<dbReference type="AlphaFoldDB" id="A0A839K4S8"/>
<keyword evidence="2" id="KW-0813">Transport</keyword>
<keyword evidence="3" id="KW-1003">Cell membrane</keyword>
<dbReference type="Gene3D" id="1.10.3720.10">
    <property type="entry name" value="MetI-like"/>
    <property type="match status" value="1"/>
</dbReference>
<comment type="caution">
    <text evidence="9">The sequence shown here is derived from an EMBL/GenBank/DDBJ whole genome shotgun (WGS) entry which is preliminary data.</text>
</comment>
<dbReference type="SUPFAM" id="SSF161098">
    <property type="entry name" value="MetI-like"/>
    <property type="match status" value="1"/>
</dbReference>
<accession>A0A839K4S8</accession>
<feature type="transmembrane region" description="Helical" evidence="7">
    <location>
        <begin position="85"/>
        <end position="103"/>
    </location>
</feature>
<evidence type="ECO:0000256" key="4">
    <source>
        <dbReference type="ARBA" id="ARBA00022692"/>
    </source>
</evidence>
<evidence type="ECO:0000313" key="9">
    <source>
        <dbReference type="EMBL" id="MBB2184059.1"/>
    </source>
</evidence>
<evidence type="ECO:0000259" key="8">
    <source>
        <dbReference type="PROSITE" id="PS50928"/>
    </source>
</evidence>
<evidence type="ECO:0000256" key="2">
    <source>
        <dbReference type="ARBA" id="ARBA00022448"/>
    </source>
</evidence>
<feature type="transmembrane region" description="Helical" evidence="7">
    <location>
        <begin position="12"/>
        <end position="32"/>
    </location>
</feature>
<dbReference type="InterPro" id="IPR050809">
    <property type="entry name" value="UgpAE/MalFG_permease"/>
</dbReference>
<evidence type="ECO:0000256" key="6">
    <source>
        <dbReference type="ARBA" id="ARBA00023136"/>
    </source>
</evidence>
<proteinExistence type="predicted"/>
<evidence type="ECO:0000256" key="5">
    <source>
        <dbReference type="ARBA" id="ARBA00022989"/>
    </source>
</evidence>
<name>A0A839K4S8_9FIRM</name>
<dbReference type="PANTHER" id="PTHR43227">
    <property type="entry name" value="BLL4140 PROTEIN"/>
    <property type="match status" value="1"/>
</dbReference>
<sequence>MKNKRLTLMQKRAIAGYLFILPWFLGFAIYYIKSLLQTIQFSLSRIDIAETGGYKATFIGLDNYKYALFEHASFNQVFVNSLRDILIDVPFIIFFSLLIAILLNGKFKGRAMVRAIFFLPILLGSGAILQALELATQNIQGGAATMVAEMAPVSGVNMDYFFEILMDFGLPVNLLDYITGLVGRIYEIVRSSSVQIIIFIASLQSVPSALYEVSKIEGATTYETFWKVTFPMVSPLILTNVVYTIIDSFVNSEVVDMAYEAAFTSYNYGLSAAMSLLSTIVVCIILVVVGAIITKKTFYYN</sequence>
<dbReference type="InterPro" id="IPR000515">
    <property type="entry name" value="MetI-like"/>
</dbReference>
<keyword evidence="10" id="KW-1185">Reference proteome</keyword>
<keyword evidence="4 7" id="KW-0812">Transmembrane</keyword>
<dbReference type="GO" id="GO:0055085">
    <property type="term" value="P:transmembrane transport"/>
    <property type="evidence" value="ECO:0007669"/>
    <property type="project" value="InterPro"/>
</dbReference>
<evidence type="ECO:0000256" key="1">
    <source>
        <dbReference type="ARBA" id="ARBA00004651"/>
    </source>
</evidence>
<dbReference type="EMBL" id="JACEGA010000001">
    <property type="protein sequence ID" value="MBB2184059.1"/>
    <property type="molecule type" value="Genomic_DNA"/>
</dbReference>
<dbReference type="RefSeq" id="WP_228353657.1">
    <property type="nucleotide sequence ID" value="NZ_JACEGA010000001.1"/>
</dbReference>
<comment type="subcellular location">
    <subcellularLocation>
        <location evidence="1">Cell membrane</location>
        <topology evidence="1">Multi-pass membrane protein</topology>
    </subcellularLocation>
</comment>
<dbReference type="Proteomes" id="UP000574276">
    <property type="component" value="Unassembled WGS sequence"/>
</dbReference>
<feature type="transmembrane region" description="Helical" evidence="7">
    <location>
        <begin position="115"/>
        <end position="132"/>
    </location>
</feature>
<evidence type="ECO:0000313" key="10">
    <source>
        <dbReference type="Proteomes" id="UP000574276"/>
    </source>
</evidence>
<keyword evidence="6 7" id="KW-0472">Membrane</keyword>
<keyword evidence="5 7" id="KW-1133">Transmembrane helix</keyword>
<protein>
    <submittedName>
        <fullName evidence="9">Sugar ABC transporter permease</fullName>
    </submittedName>
</protein>
<dbReference type="InterPro" id="IPR035906">
    <property type="entry name" value="MetI-like_sf"/>
</dbReference>
<dbReference type="PANTHER" id="PTHR43227:SF3">
    <property type="entry name" value="BINDING-PROTEIN-DEPENDENT TRANSPORT SYSTEMS INNER MEMBRANE COMPONENT"/>
    <property type="match status" value="1"/>
</dbReference>
<feature type="transmembrane region" description="Helical" evidence="7">
    <location>
        <begin position="266"/>
        <end position="293"/>
    </location>
</feature>
<evidence type="ECO:0000256" key="7">
    <source>
        <dbReference type="SAM" id="Phobius"/>
    </source>
</evidence>
<organism evidence="9 10">
    <name type="scientific">Variimorphobacter saccharofermentans</name>
    <dbReference type="NCBI Taxonomy" id="2755051"/>
    <lineage>
        <taxon>Bacteria</taxon>
        <taxon>Bacillati</taxon>
        <taxon>Bacillota</taxon>
        <taxon>Clostridia</taxon>
        <taxon>Lachnospirales</taxon>
        <taxon>Lachnospiraceae</taxon>
        <taxon>Variimorphobacter</taxon>
    </lineage>
</organism>
<evidence type="ECO:0000256" key="3">
    <source>
        <dbReference type="ARBA" id="ARBA00022475"/>
    </source>
</evidence>